<evidence type="ECO:0000313" key="2">
    <source>
        <dbReference type="Proteomes" id="UP000187151"/>
    </source>
</evidence>
<keyword evidence="2" id="KW-1185">Reference proteome</keyword>
<dbReference type="Proteomes" id="UP000187151">
    <property type="component" value="Unassembled WGS sequence"/>
</dbReference>
<reference evidence="1 2" key="1">
    <citation type="submission" date="2016-01" db="EMBL/GenBank/DDBJ databases">
        <title>Streptomyces amritsarensis strain MTCC 11845 genome sequencing and assembly.</title>
        <authorList>
            <person name="Sharma D."/>
            <person name="Nair G.R."/>
            <person name="Kaur G."/>
            <person name="Manhas R.K."/>
            <person name="Mayilraj S."/>
        </authorList>
    </citation>
    <scope>NUCLEOTIDE SEQUENCE [LARGE SCALE GENOMIC DNA]</scope>
    <source>
        <strain evidence="1 2">MTCC 11845</strain>
    </source>
</reference>
<name>A0ABX3G9D1_9ACTN</name>
<comment type="caution">
    <text evidence="1">The sequence shown here is derived from an EMBL/GenBank/DDBJ whole genome shotgun (WGS) entry which is preliminary data.</text>
</comment>
<accession>A0ABX3G9D1</accession>
<dbReference type="EMBL" id="MQUR01000003">
    <property type="protein sequence ID" value="OLZ73156.1"/>
    <property type="molecule type" value="Genomic_DNA"/>
</dbReference>
<protein>
    <submittedName>
        <fullName evidence="1">Uncharacterized protein</fullName>
    </submittedName>
</protein>
<proteinExistence type="predicted"/>
<organism evidence="1 2">
    <name type="scientific">Streptomyces amritsarensis</name>
    <dbReference type="NCBI Taxonomy" id="681158"/>
    <lineage>
        <taxon>Bacteria</taxon>
        <taxon>Bacillati</taxon>
        <taxon>Actinomycetota</taxon>
        <taxon>Actinomycetes</taxon>
        <taxon>Kitasatosporales</taxon>
        <taxon>Streptomycetaceae</taxon>
        <taxon>Streptomyces</taxon>
    </lineage>
</organism>
<sequence>MDTNTGHHPPGVGLTAPGLSDADLFAHCLTDDGLALLESLLDSGRYEVRAPEHAALLYVAWLRRAGQDAAAAELVEELRPFAAEVRFAPYPAEQPVPGPDAVHRLTVGEAAAALARRAPRPAVEAQREALTVWRPYEDELLGHWLRIEADPQAVTRAQGAALLARYRELAAAHTRCTKHLNPKSNTAVLLRGLEESAAGRELPPRLAGLVRHAVASMVARRGRPGSAEHTRLRREQARQAALPAHDELAALVLRRLAPLDTARGTADVGALTGPVTAEEARGTGLPVGAGIPPSIRAPVAAAVTAPLRTLLDTGAVPSAEVLGEVAAELIAAHTAQGYADESLGALVAATYRARRPHRYALWWSREHHERIASLPWVRAVAPWGPDPAVRARATLRTFAEVCVEGFPGAGLPDLLAAALSDLAPLAGLPAPLLTEPFAAAYGTRTSPGLLPAARAAGELLRGTAYERYHGIDYAQVLRLAAAADHEGFAELCVARAGRTGPSPAGDAAVVEQARILTTSNLATLVRYADVSPPGGWEGAARGAFAAAVRRSATPAQTARAWRQLLFHLSLCDADGQRRALAWIDDRAARLPARTAAGITAPLARLRRAVDRGASGGSGPDSP</sequence>
<dbReference type="RefSeq" id="WP_076043025.1">
    <property type="nucleotide sequence ID" value="NZ_MQUR01000003.1"/>
</dbReference>
<evidence type="ECO:0000313" key="1">
    <source>
        <dbReference type="EMBL" id="OLZ73156.1"/>
    </source>
</evidence>
<gene>
    <name evidence="1" type="ORF">AVW11_02010</name>
</gene>